<name>A0A345M812_9CAUD</name>
<dbReference type="Proteomes" id="UP000259040">
    <property type="component" value="Segment"/>
</dbReference>
<accession>A0A345M812</accession>
<proteinExistence type="predicted"/>
<protein>
    <recommendedName>
        <fullName evidence="3">Tudor domain-containing protein</fullName>
    </recommendedName>
</protein>
<sequence length="61" mass="6901">MPIDKIDAERILDVLTSHVDGDWNDGLECYVSASHDGETLKVTVTDDEEKKKIFYLTVESD</sequence>
<reference evidence="1 2" key="1">
    <citation type="submission" date="2018-07" db="EMBL/GenBank/DDBJ databases">
        <authorList>
            <person name="Boyd E.M."/>
            <person name="Barkley D.B."/>
            <person name="Naeem H."/>
            <person name="Vanhorne R."/>
            <person name="Nayek S."/>
            <person name="Layton S.R."/>
            <person name="Hughes L.E."/>
            <person name="Garlena R.A."/>
            <person name="Russell D.A."/>
            <person name="Pope W.H."/>
            <person name="Jacobs-Sera D."/>
            <person name="Hatfull G.F."/>
        </authorList>
    </citation>
    <scope>NUCLEOTIDE SEQUENCE [LARGE SCALE GENOMIC DNA]</scope>
</reference>
<evidence type="ECO:0008006" key="3">
    <source>
        <dbReference type="Google" id="ProtNLM"/>
    </source>
</evidence>
<dbReference type="EMBL" id="MH576964">
    <property type="protein sequence ID" value="AXH66633.1"/>
    <property type="molecule type" value="Genomic_DNA"/>
</dbReference>
<gene>
    <name evidence="1" type="primary">137</name>
    <name evidence="1" type="ORF">SEA_STARBOW_137</name>
</gene>
<organism evidence="1 2">
    <name type="scientific">Streptomyces phage Starbow</name>
    <dbReference type="NCBI Taxonomy" id="2283266"/>
    <lineage>
        <taxon>Viruses</taxon>
        <taxon>Duplodnaviria</taxon>
        <taxon>Heunggongvirae</taxon>
        <taxon>Uroviricota</taxon>
        <taxon>Caudoviricetes</taxon>
        <taxon>Stanwilliamsviridae</taxon>
        <taxon>Boydwoodruffvirinae</taxon>
        <taxon>Karimacvirus</taxon>
        <taxon>Karimacvirus karimac</taxon>
        <taxon>Streptomyces virus Karimac</taxon>
    </lineage>
</organism>
<evidence type="ECO:0000313" key="1">
    <source>
        <dbReference type="EMBL" id="AXH66633.1"/>
    </source>
</evidence>
<evidence type="ECO:0000313" key="2">
    <source>
        <dbReference type="Proteomes" id="UP000259040"/>
    </source>
</evidence>